<dbReference type="Proteomes" id="UP000326924">
    <property type="component" value="Unassembled WGS sequence"/>
</dbReference>
<dbReference type="EMBL" id="VXIS01000349">
    <property type="protein sequence ID" value="KAA8894305.1"/>
    <property type="molecule type" value="Genomic_DNA"/>
</dbReference>
<keyword evidence="2" id="KW-1185">Reference proteome</keyword>
<gene>
    <name evidence="1" type="ORF">FN846DRAFT_974767</name>
</gene>
<comment type="caution">
    <text evidence="1">The sequence shown here is derived from an EMBL/GenBank/DDBJ whole genome shotgun (WGS) entry which is preliminary data.</text>
</comment>
<dbReference type="InParanoid" id="A0A5J5EF51"/>
<dbReference type="AlphaFoldDB" id="A0A5J5EF51"/>
<protein>
    <submittedName>
        <fullName evidence="1">Uncharacterized protein</fullName>
    </submittedName>
</protein>
<reference evidence="1 2" key="1">
    <citation type="submission" date="2019-09" db="EMBL/GenBank/DDBJ databases">
        <title>Draft genome of the ectomycorrhizal ascomycete Sphaerosporella brunnea.</title>
        <authorList>
            <consortium name="DOE Joint Genome Institute"/>
            <person name="Benucci G.M."/>
            <person name="Marozzi G."/>
            <person name="Antonielli L."/>
            <person name="Sanchez S."/>
            <person name="Marco P."/>
            <person name="Wang X."/>
            <person name="Falini L.B."/>
            <person name="Barry K."/>
            <person name="Haridas S."/>
            <person name="Lipzen A."/>
            <person name="Labutti K."/>
            <person name="Grigoriev I.V."/>
            <person name="Murat C."/>
            <person name="Martin F."/>
            <person name="Albertini E."/>
            <person name="Donnini D."/>
            <person name="Bonito G."/>
        </authorList>
    </citation>
    <scope>NUCLEOTIDE SEQUENCE [LARGE SCALE GENOMIC DNA]</scope>
    <source>
        <strain evidence="1 2">Sb_GMNB300</strain>
    </source>
</reference>
<evidence type="ECO:0000313" key="1">
    <source>
        <dbReference type="EMBL" id="KAA8894305.1"/>
    </source>
</evidence>
<organism evidence="1 2">
    <name type="scientific">Sphaerosporella brunnea</name>
    <dbReference type="NCBI Taxonomy" id="1250544"/>
    <lineage>
        <taxon>Eukaryota</taxon>
        <taxon>Fungi</taxon>
        <taxon>Dikarya</taxon>
        <taxon>Ascomycota</taxon>
        <taxon>Pezizomycotina</taxon>
        <taxon>Pezizomycetes</taxon>
        <taxon>Pezizales</taxon>
        <taxon>Pyronemataceae</taxon>
        <taxon>Sphaerosporella</taxon>
    </lineage>
</organism>
<accession>A0A5J5EF51</accession>
<sequence length="261" mass="28197">MHPAPAAKRRKAPVKGGVGTEWEKALEMLAERGGGGRESDADVLGVARVLWFTSEPRSAVAAMGSLVQLLPAIRIDEKWALLRKALQVLGGIEPETERAQGVVFSINALLAVVRGIMKATEKWLDPAEEAVDHRMQETTMLVGLFNGLGYENTAEQCVLEGFCAGLLQIVTECVGLAIAGELREKVLAEETGWYLLVLLDGIWGKGRKYCGGELARKVGDRLEEKLGNALKGNLLELMPVESGFVMGVVEVVGLDMFLKGI</sequence>
<evidence type="ECO:0000313" key="2">
    <source>
        <dbReference type="Proteomes" id="UP000326924"/>
    </source>
</evidence>
<name>A0A5J5EF51_9PEZI</name>
<proteinExistence type="predicted"/>